<dbReference type="PANTHER" id="PTHR19136:SF81">
    <property type="entry name" value="MOLYBDENUM COFACTOR GUANYLYLTRANSFERASE"/>
    <property type="match status" value="1"/>
</dbReference>
<keyword evidence="11" id="KW-1185">Reference proteome</keyword>
<dbReference type="InterPro" id="IPR029044">
    <property type="entry name" value="Nucleotide-diphossugar_trans"/>
</dbReference>
<dbReference type="RefSeq" id="WP_184219906.1">
    <property type="nucleotide sequence ID" value="NZ_JACIIU010000002.1"/>
</dbReference>
<dbReference type="PANTHER" id="PTHR19136">
    <property type="entry name" value="MOLYBDENUM COFACTOR GUANYLYLTRANSFERASE"/>
    <property type="match status" value="1"/>
</dbReference>
<dbReference type="GO" id="GO:0046872">
    <property type="term" value="F:metal ion binding"/>
    <property type="evidence" value="ECO:0007669"/>
    <property type="project" value="UniProtKB-KW"/>
</dbReference>
<comment type="subcellular location">
    <subcellularLocation>
        <location evidence="8">Cytoplasm</location>
    </subcellularLocation>
</comment>
<feature type="binding site" evidence="8">
    <location>
        <position position="108"/>
    </location>
    <ligand>
        <name>GTP</name>
        <dbReference type="ChEBI" id="CHEBI:37565"/>
    </ligand>
</feature>
<feature type="domain" description="MobA-like NTP transferase" evidence="9">
    <location>
        <begin position="11"/>
        <end position="168"/>
    </location>
</feature>
<dbReference type="NCBIfam" id="TIGR02665">
    <property type="entry name" value="molyb_mobA"/>
    <property type="match status" value="1"/>
</dbReference>
<keyword evidence="3 8" id="KW-0479">Metal-binding</keyword>
<dbReference type="AlphaFoldDB" id="A0A841LQ05"/>
<dbReference type="InterPro" id="IPR013482">
    <property type="entry name" value="Molybde_CF_guanTrfase"/>
</dbReference>
<dbReference type="Gene3D" id="3.90.550.10">
    <property type="entry name" value="Spore Coat Polysaccharide Biosynthesis Protein SpsA, Chain A"/>
    <property type="match status" value="1"/>
</dbReference>
<feature type="binding site" evidence="8">
    <location>
        <position position="108"/>
    </location>
    <ligand>
        <name>Mg(2+)</name>
        <dbReference type="ChEBI" id="CHEBI:18420"/>
    </ligand>
</feature>
<comment type="function">
    <text evidence="8">Transfers a GMP moiety from GTP to Mo-molybdopterin (Mo-MPT) cofactor (Moco or molybdenum cofactor) to form Mo-molybdopterin guanine dinucleotide (Mo-MGD) cofactor.</text>
</comment>
<dbReference type="Pfam" id="PF12804">
    <property type="entry name" value="NTP_transf_3"/>
    <property type="match status" value="1"/>
</dbReference>
<dbReference type="Proteomes" id="UP000555393">
    <property type="component" value="Unassembled WGS sequence"/>
</dbReference>
<dbReference type="EC" id="2.7.7.77" evidence="8"/>
<evidence type="ECO:0000259" key="9">
    <source>
        <dbReference type="Pfam" id="PF12804"/>
    </source>
</evidence>
<evidence type="ECO:0000256" key="8">
    <source>
        <dbReference type="HAMAP-Rule" id="MF_00316"/>
    </source>
</evidence>
<proteinExistence type="inferred from homology"/>
<keyword evidence="10" id="KW-0548">Nucleotidyltransferase</keyword>
<comment type="cofactor">
    <cofactor evidence="8">
        <name>Mg(2+)</name>
        <dbReference type="ChEBI" id="CHEBI:18420"/>
    </cofactor>
</comment>
<feature type="binding site" evidence="8">
    <location>
        <begin position="14"/>
        <end position="16"/>
    </location>
    <ligand>
        <name>GTP</name>
        <dbReference type="ChEBI" id="CHEBI:37565"/>
    </ligand>
</feature>
<dbReference type="CDD" id="cd02503">
    <property type="entry name" value="MobA"/>
    <property type="match status" value="1"/>
</dbReference>
<dbReference type="InterPro" id="IPR025877">
    <property type="entry name" value="MobA-like_NTP_Trfase"/>
</dbReference>
<protein>
    <recommendedName>
        <fullName evidence="8">Molybdenum cofactor guanylyltransferase</fullName>
        <shortName evidence="8">MoCo guanylyltransferase</shortName>
        <ecNumber evidence="8">2.7.7.77</ecNumber>
    </recommendedName>
    <alternativeName>
        <fullName evidence="8">GTP:molybdopterin guanylyltransferase</fullName>
    </alternativeName>
    <alternativeName>
        <fullName evidence="8">Mo-MPT guanylyltransferase</fullName>
    </alternativeName>
    <alternativeName>
        <fullName evidence="8">Molybdopterin guanylyltransferase</fullName>
    </alternativeName>
    <alternativeName>
        <fullName evidence="8">Molybdopterin-guanine dinucleotide synthase</fullName>
        <shortName evidence="8">MGD synthase</shortName>
    </alternativeName>
</protein>
<dbReference type="HAMAP" id="MF_00316">
    <property type="entry name" value="MobA"/>
    <property type="match status" value="1"/>
</dbReference>
<feature type="binding site" evidence="8">
    <location>
        <position position="59"/>
    </location>
    <ligand>
        <name>GTP</name>
        <dbReference type="ChEBI" id="CHEBI:37565"/>
    </ligand>
</feature>
<sequence>MKDIKARHIPVVILAGGRSSRMQAEGLSGDKYLHLLDDKPVIAHLIERLQLQADHIALNSNQVQSVLSRFALPVIADQFAYNSGPLTGILTAMRYAKEQAFVVTAAADTPFIPSDLLEALFNRQQAIQSDVVFAASNGATHPTFGLWRTHLAEKLSTWLAQGHKPSVISFAATIKQSTVDFPFGTLSNGSSYDPFFNINEPSDLILARQLLKQLTI</sequence>
<evidence type="ECO:0000256" key="7">
    <source>
        <dbReference type="ARBA" id="ARBA00023150"/>
    </source>
</evidence>
<evidence type="ECO:0000256" key="3">
    <source>
        <dbReference type="ARBA" id="ARBA00022723"/>
    </source>
</evidence>
<evidence type="ECO:0000256" key="5">
    <source>
        <dbReference type="ARBA" id="ARBA00022842"/>
    </source>
</evidence>
<gene>
    <name evidence="8" type="primary">mobA</name>
    <name evidence="10" type="ORF">FHS77_000647</name>
</gene>
<comment type="similarity">
    <text evidence="8">Belongs to the MobA family.</text>
</comment>
<evidence type="ECO:0000256" key="2">
    <source>
        <dbReference type="ARBA" id="ARBA00022679"/>
    </source>
</evidence>
<evidence type="ECO:0000256" key="4">
    <source>
        <dbReference type="ARBA" id="ARBA00022741"/>
    </source>
</evidence>
<dbReference type="GO" id="GO:1902758">
    <property type="term" value="P:bis(molybdopterin guanine dinucleotide)molybdenum biosynthetic process"/>
    <property type="evidence" value="ECO:0007669"/>
    <property type="project" value="TreeGrafter"/>
</dbReference>
<comment type="subunit">
    <text evidence="8">Monomer.</text>
</comment>
<keyword evidence="5 8" id="KW-0460">Magnesium</keyword>
<name>A0A841LQ05_9HYPH</name>
<keyword evidence="2 8" id="KW-0808">Transferase</keyword>
<keyword evidence="6 8" id="KW-0342">GTP-binding</keyword>
<reference evidence="10 11" key="1">
    <citation type="submission" date="2020-08" db="EMBL/GenBank/DDBJ databases">
        <title>Genomic Encyclopedia of Type Strains, Phase IV (KMG-IV): sequencing the most valuable type-strain genomes for metagenomic binning, comparative biology and taxonomic classification.</title>
        <authorList>
            <person name="Goeker M."/>
        </authorList>
    </citation>
    <scope>NUCLEOTIDE SEQUENCE [LARGE SCALE GENOMIC DNA]</scope>
    <source>
        <strain evidence="10 11">DSM 22336</strain>
    </source>
</reference>
<comment type="caution">
    <text evidence="10">The sequence shown here is derived from an EMBL/GenBank/DDBJ whole genome shotgun (WGS) entry which is preliminary data.</text>
</comment>
<organism evidence="10 11">
    <name type="scientific">Paenochrobactrum gallinarii</name>
    <dbReference type="NCBI Taxonomy" id="643673"/>
    <lineage>
        <taxon>Bacteria</taxon>
        <taxon>Pseudomonadati</taxon>
        <taxon>Pseudomonadota</taxon>
        <taxon>Alphaproteobacteria</taxon>
        <taxon>Hyphomicrobiales</taxon>
        <taxon>Brucellaceae</taxon>
        <taxon>Paenochrobactrum</taxon>
    </lineage>
</organism>
<evidence type="ECO:0000313" key="10">
    <source>
        <dbReference type="EMBL" id="MBB6260123.1"/>
    </source>
</evidence>
<comment type="catalytic activity">
    <reaction evidence="8">
        <text>Mo-molybdopterin + GTP + H(+) = Mo-molybdopterin guanine dinucleotide + diphosphate</text>
        <dbReference type="Rhea" id="RHEA:34243"/>
        <dbReference type="ChEBI" id="CHEBI:15378"/>
        <dbReference type="ChEBI" id="CHEBI:33019"/>
        <dbReference type="ChEBI" id="CHEBI:37565"/>
        <dbReference type="ChEBI" id="CHEBI:71302"/>
        <dbReference type="ChEBI" id="CHEBI:71310"/>
        <dbReference type="EC" id="2.7.7.77"/>
    </reaction>
</comment>
<keyword evidence="4 8" id="KW-0547">Nucleotide-binding</keyword>
<evidence type="ECO:0000256" key="1">
    <source>
        <dbReference type="ARBA" id="ARBA00022490"/>
    </source>
</evidence>
<dbReference type="EMBL" id="JACIIU010000002">
    <property type="protein sequence ID" value="MBB6260123.1"/>
    <property type="molecule type" value="Genomic_DNA"/>
</dbReference>
<feature type="binding site" evidence="8">
    <location>
        <position position="77"/>
    </location>
    <ligand>
        <name>GTP</name>
        <dbReference type="ChEBI" id="CHEBI:37565"/>
    </ligand>
</feature>
<evidence type="ECO:0000313" key="11">
    <source>
        <dbReference type="Proteomes" id="UP000555393"/>
    </source>
</evidence>
<accession>A0A841LQ05</accession>
<evidence type="ECO:0000256" key="6">
    <source>
        <dbReference type="ARBA" id="ARBA00023134"/>
    </source>
</evidence>
<dbReference type="SUPFAM" id="SSF53448">
    <property type="entry name" value="Nucleotide-diphospho-sugar transferases"/>
    <property type="match status" value="1"/>
</dbReference>
<dbReference type="GO" id="GO:0005737">
    <property type="term" value="C:cytoplasm"/>
    <property type="evidence" value="ECO:0007669"/>
    <property type="project" value="UniProtKB-SubCell"/>
</dbReference>
<feature type="binding site" evidence="8">
    <location>
        <position position="31"/>
    </location>
    <ligand>
        <name>GTP</name>
        <dbReference type="ChEBI" id="CHEBI:37565"/>
    </ligand>
</feature>
<dbReference type="GO" id="GO:0005525">
    <property type="term" value="F:GTP binding"/>
    <property type="evidence" value="ECO:0007669"/>
    <property type="project" value="UniProtKB-UniRule"/>
</dbReference>
<keyword evidence="7 8" id="KW-0501">Molybdenum cofactor biosynthesis</keyword>
<comment type="domain">
    <text evidence="8">The N-terminal domain determines nucleotide recognition and specific binding, while the C-terminal domain determines the specific binding to the target protein.</text>
</comment>
<keyword evidence="1 8" id="KW-0963">Cytoplasm</keyword>
<dbReference type="GO" id="GO:0061603">
    <property type="term" value="F:molybdenum cofactor guanylyltransferase activity"/>
    <property type="evidence" value="ECO:0007669"/>
    <property type="project" value="UniProtKB-EC"/>
</dbReference>